<evidence type="ECO:0000313" key="3">
    <source>
        <dbReference type="Proteomes" id="UP000299102"/>
    </source>
</evidence>
<sequence length="145" mass="15996">MRGGDEPARDEWHNWGRRHGPRNRQQAVRLREASRISSKTLTTAAPVMTGAARGCPTGFRLGGDGRVANDGGSVVMVFGPGDTRLGPDHERIVKGAFKLGQIKPHASCLGELFQLSYRSFQRSRRTVSRERSLVALFRTGPAWRA</sequence>
<feature type="compositionally biased region" description="Basic and acidic residues" evidence="1">
    <location>
        <begin position="1"/>
        <end position="14"/>
    </location>
</feature>
<organism evidence="2 3">
    <name type="scientific">Eumeta variegata</name>
    <name type="common">Bagworm moth</name>
    <name type="synonym">Eumeta japonica</name>
    <dbReference type="NCBI Taxonomy" id="151549"/>
    <lineage>
        <taxon>Eukaryota</taxon>
        <taxon>Metazoa</taxon>
        <taxon>Ecdysozoa</taxon>
        <taxon>Arthropoda</taxon>
        <taxon>Hexapoda</taxon>
        <taxon>Insecta</taxon>
        <taxon>Pterygota</taxon>
        <taxon>Neoptera</taxon>
        <taxon>Endopterygota</taxon>
        <taxon>Lepidoptera</taxon>
        <taxon>Glossata</taxon>
        <taxon>Ditrysia</taxon>
        <taxon>Tineoidea</taxon>
        <taxon>Psychidae</taxon>
        <taxon>Oiketicinae</taxon>
        <taxon>Eumeta</taxon>
    </lineage>
</organism>
<keyword evidence="3" id="KW-1185">Reference proteome</keyword>
<evidence type="ECO:0000313" key="2">
    <source>
        <dbReference type="EMBL" id="GBP79530.1"/>
    </source>
</evidence>
<proteinExistence type="predicted"/>
<accession>A0A4C1YWD1</accession>
<protein>
    <submittedName>
        <fullName evidence="2">Uncharacterized protein</fullName>
    </submittedName>
</protein>
<name>A0A4C1YWD1_EUMVA</name>
<dbReference type="EMBL" id="BGZK01001417">
    <property type="protein sequence ID" value="GBP79530.1"/>
    <property type="molecule type" value="Genomic_DNA"/>
</dbReference>
<dbReference type="Proteomes" id="UP000299102">
    <property type="component" value="Unassembled WGS sequence"/>
</dbReference>
<comment type="caution">
    <text evidence="2">The sequence shown here is derived from an EMBL/GenBank/DDBJ whole genome shotgun (WGS) entry which is preliminary data.</text>
</comment>
<feature type="region of interest" description="Disordered" evidence="1">
    <location>
        <begin position="1"/>
        <end position="25"/>
    </location>
</feature>
<evidence type="ECO:0000256" key="1">
    <source>
        <dbReference type="SAM" id="MobiDB-lite"/>
    </source>
</evidence>
<gene>
    <name evidence="2" type="ORF">EVAR_89896_1</name>
</gene>
<dbReference type="AlphaFoldDB" id="A0A4C1YWD1"/>
<reference evidence="2 3" key="1">
    <citation type="journal article" date="2019" name="Commun. Biol.">
        <title>The bagworm genome reveals a unique fibroin gene that provides high tensile strength.</title>
        <authorList>
            <person name="Kono N."/>
            <person name="Nakamura H."/>
            <person name="Ohtoshi R."/>
            <person name="Tomita M."/>
            <person name="Numata K."/>
            <person name="Arakawa K."/>
        </authorList>
    </citation>
    <scope>NUCLEOTIDE SEQUENCE [LARGE SCALE GENOMIC DNA]</scope>
</reference>